<dbReference type="GO" id="GO:0016301">
    <property type="term" value="F:kinase activity"/>
    <property type="evidence" value="ECO:0007669"/>
    <property type="project" value="UniProtKB-KW"/>
</dbReference>
<reference evidence="8 9" key="1">
    <citation type="journal article" date="2012" name="BMC Genomics">
        <title>Comparative genomic analysis of human infective Trypanosoma cruzi lineages with the bat-restricted subspecies T. cruzi marinkellei.</title>
        <authorList>
            <person name="Franzen O."/>
            <person name="Talavera-Lopez C."/>
            <person name="Ochaya S."/>
            <person name="Butler C.E."/>
            <person name="Messenger L.A."/>
            <person name="Lewis M.D."/>
            <person name="Llewellyn M.S."/>
            <person name="Marinkelle C.J."/>
            <person name="Tyler K.M."/>
            <person name="Miles M.A."/>
            <person name="Andersson B."/>
        </authorList>
    </citation>
    <scope>NUCLEOTIDE SEQUENCE [LARGE SCALE GENOMIC DNA]</scope>
    <source>
        <strain evidence="8 9">B7</strain>
    </source>
</reference>
<keyword evidence="3" id="KW-0963">Cytoplasm</keyword>
<evidence type="ECO:0000256" key="3">
    <source>
        <dbReference type="ARBA" id="ARBA00022490"/>
    </source>
</evidence>
<dbReference type="Pfam" id="PF25364">
    <property type="entry name" value="PH_NDK7_N"/>
    <property type="match status" value="1"/>
</dbReference>
<comment type="caution">
    <text evidence="8">The sequence shown here is derived from an EMBL/GenBank/DDBJ whole genome shotgun (WGS) entry which is preliminary data.</text>
</comment>
<dbReference type="Gene3D" id="2.30.29.170">
    <property type="match status" value="1"/>
</dbReference>
<evidence type="ECO:0000259" key="7">
    <source>
        <dbReference type="PROSITE" id="PS51336"/>
    </source>
</evidence>
<protein>
    <submittedName>
        <fullName evidence="8">Nucleoside diphosphate kinase, putative</fullName>
    </submittedName>
</protein>
<dbReference type="InterPro" id="IPR034907">
    <property type="entry name" value="NDK-like_dom"/>
</dbReference>
<evidence type="ECO:0000256" key="5">
    <source>
        <dbReference type="ARBA" id="ARBA00023273"/>
    </source>
</evidence>
<keyword evidence="5" id="KW-0966">Cell projection</keyword>
<dbReference type="SMART" id="SM00676">
    <property type="entry name" value="DM10"/>
    <property type="match status" value="1"/>
</dbReference>
<proteinExistence type="inferred from homology"/>
<dbReference type="PROSITE" id="PS51374">
    <property type="entry name" value="NDPK_LIKE"/>
    <property type="match status" value="1"/>
</dbReference>
<dbReference type="Pfam" id="PF00334">
    <property type="entry name" value="NDK"/>
    <property type="match status" value="1"/>
</dbReference>
<dbReference type="PANTHER" id="PTHR43109:SF1">
    <property type="entry name" value="NUCLEOSIDE DIPHOSPHATE KINASE-LIKE DOMAIN-CONTAINING PROTEIN"/>
    <property type="match status" value="1"/>
</dbReference>
<name>K2NRZ2_TRYCR</name>
<dbReference type="FunFam" id="3.30.70.141:FF:000004">
    <property type="entry name" value="Nucleoside diphosphate kinase 7"/>
    <property type="match status" value="1"/>
</dbReference>
<dbReference type="InterPro" id="IPR057579">
    <property type="entry name" value="DM10_NDK7"/>
</dbReference>
<sequence>MWVFFFCVCAYFWYACAILYLLFCRRSCFTTRDFFKFYIVLQLLLSRIHCQGMATTSRYAFKVDYYDPQANLTRQYLLLYYTEDATIEMHDLKTKRVFLKRCAYPSLGVQELFIGATVNIFSRSLKLVDYGDEATRQHFSAAVGEFILIITENGVCSAGTIIDKIISQGLRIKNIRLVDVPDNICLQFGISSRCIVILVKGSEAAEKVVLLNEAFQNVTVVVSNPTDVSFLSDVAFGPGKTTAMMKNCSICVIKPHAITSGYQGAIIQRLIDEGFYISALGMYTLSLTDAEDFLEVYNGVVPEYKRLVEQMSSGPCWAIEVYAENAVTALRAVCGPHDPEVCHVLFPHTIRSKYGIDRTRNSVHCTDLEEDAPLESEFFFALLQNL</sequence>
<evidence type="ECO:0000313" key="9">
    <source>
        <dbReference type="Proteomes" id="UP000007350"/>
    </source>
</evidence>
<evidence type="ECO:0000313" key="8">
    <source>
        <dbReference type="EMBL" id="EKF31762.1"/>
    </source>
</evidence>
<organism evidence="8 9">
    <name type="scientific">Trypanosoma cruzi marinkellei</name>
    <dbReference type="NCBI Taxonomy" id="85056"/>
    <lineage>
        <taxon>Eukaryota</taxon>
        <taxon>Discoba</taxon>
        <taxon>Euglenozoa</taxon>
        <taxon>Kinetoplastea</taxon>
        <taxon>Metakinetoplastina</taxon>
        <taxon>Trypanosomatida</taxon>
        <taxon>Trypanosomatidae</taxon>
        <taxon>Trypanosoma</taxon>
        <taxon>Schizotrypanum</taxon>
    </lineage>
</organism>
<keyword evidence="8" id="KW-0418">Kinase</keyword>
<dbReference type="InterPro" id="IPR037993">
    <property type="entry name" value="NDPk7B"/>
</dbReference>
<feature type="domain" description="DM10" evidence="7">
    <location>
        <begin position="55"/>
        <end position="143"/>
    </location>
</feature>
<dbReference type="InterPro" id="IPR036850">
    <property type="entry name" value="NDK-like_dom_sf"/>
</dbReference>
<comment type="similarity">
    <text evidence="6">Belongs to the NDK family.</text>
</comment>
<dbReference type="PROSITE" id="PS51336">
    <property type="entry name" value="DM10"/>
    <property type="match status" value="1"/>
</dbReference>
<keyword evidence="4" id="KW-0206">Cytoskeleton</keyword>
<dbReference type="InterPro" id="IPR006602">
    <property type="entry name" value="DM10_dom"/>
</dbReference>
<dbReference type="CDD" id="cd04412">
    <property type="entry name" value="NDPk7B"/>
    <property type="match status" value="1"/>
</dbReference>
<comment type="subcellular location">
    <subcellularLocation>
        <location evidence="1">Cell projection</location>
        <location evidence="1">Cilium</location>
    </subcellularLocation>
    <subcellularLocation>
        <location evidence="2">Cytoplasm</location>
        <location evidence="2">Cytoskeleton</location>
    </subcellularLocation>
</comment>
<keyword evidence="8" id="KW-0808">Transferase</keyword>
<dbReference type="Gene3D" id="3.30.70.141">
    <property type="entry name" value="Nucleoside diphosphate kinase-like domain"/>
    <property type="match status" value="1"/>
</dbReference>
<dbReference type="SUPFAM" id="SSF54919">
    <property type="entry name" value="Nucleoside diphosphate kinase, NDK"/>
    <property type="match status" value="1"/>
</dbReference>
<evidence type="ECO:0000256" key="1">
    <source>
        <dbReference type="ARBA" id="ARBA00004138"/>
    </source>
</evidence>
<evidence type="ECO:0000256" key="6">
    <source>
        <dbReference type="PROSITE-ProRule" id="PRU00706"/>
    </source>
</evidence>
<dbReference type="OrthoDB" id="270127at2759"/>
<dbReference type="PANTHER" id="PTHR43109">
    <property type="entry name" value="NUCLEOSIDE DIPHOSPHATE KINASE 7"/>
    <property type="match status" value="1"/>
</dbReference>
<dbReference type="Proteomes" id="UP000007350">
    <property type="component" value="Unassembled WGS sequence"/>
</dbReference>
<keyword evidence="9" id="KW-1185">Reference proteome</keyword>
<dbReference type="GO" id="GO:0005879">
    <property type="term" value="C:axonemal microtubule"/>
    <property type="evidence" value="ECO:0007669"/>
    <property type="project" value="TreeGrafter"/>
</dbReference>
<dbReference type="SMART" id="SM00562">
    <property type="entry name" value="NDK"/>
    <property type="match status" value="1"/>
</dbReference>
<evidence type="ECO:0000256" key="4">
    <source>
        <dbReference type="ARBA" id="ARBA00023212"/>
    </source>
</evidence>
<comment type="caution">
    <text evidence="6">Lacks conserved residue(s) required for the propagation of feature annotation.</text>
</comment>
<gene>
    <name evidence="8" type="ORF">MOQ_004395</name>
</gene>
<evidence type="ECO:0000256" key="2">
    <source>
        <dbReference type="ARBA" id="ARBA00004245"/>
    </source>
</evidence>
<dbReference type="AlphaFoldDB" id="K2NRZ2"/>
<accession>K2NRZ2</accession>
<dbReference type="EMBL" id="AHKC01010634">
    <property type="protein sequence ID" value="EKF31762.1"/>
    <property type="molecule type" value="Genomic_DNA"/>
</dbReference>